<feature type="domain" description="F-box" evidence="3">
    <location>
        <begin position="7"/>
        <end position="54"/>
    </location>
</feature>
<keyword evidence="2" id="KW-0472">Membrane</keyword>
<sequence length="733" mass="84173">MEKNVPPPSFNDFPEDVQLCILSFLHSSELSAFASTSKRFLSLCRHDHRLWYAMCHRRWGSKTQINKWGSGKISYKHLYRILNEYDNLIGFWRRCGDSDSNSNSAPLVFFEWGPICITGSRITPSRNSGYGVMKKPFIYISVTSNGEEMNYLDPDGKFTMIPNLKEDLIGELGALESELIRVNVSFMGKFHVVVEENSGFYGFTRVVSSPGSVRGEEYENVYGSPPDRMMSEIYQYFANRTSPGGNGASRRQRRREKEKQGRMKKWETQHFVKIVNCSPDPGRPLQGLWKGICDDMSMDFYLVSYDDIGGIACRKVGDSSKPLSYHAPVFWTSSTTFIESPFSHEEDRLYNCRLHVQPHDEAEVNRDLSDNRTASRMLFVNSSYDLVIPDLDGNALNPRHVEGRVWLYRNGTFGFGFLKDNYIIDMKHIAKDGHLLDAIESELRHFVGFDRGSFSHQELQDQNESYNTTPCTTPKRSKKSNTTTSCKIIGKDKNTTNKNPYADRGLDKFYALLADLDTKKQQIYTQKGAEDISIVRFVYANDSNAFKPIVVRAKEKNKKDDQNMLYIPPKVLVKHDVSHEKDQKVINHDQSSDIVVKPKDHNEEDSNGKKKKKRRYCLRSCDGSFRLDNLRKPNYYFFVILMLIMLLMAMFGRSFAIMCTSIGWYLINPTITDSSNTTNKSRRPKRKKEYVIKKLSEEKININYVHSRGGGSSPTSVLINNKDQQQYGHGRSL</sequence>
<feature type="compositionally biased region" description="Polar residues" evidence="1">
    <location>
        <begin position="713"/>
        <end position="727"/>
    </location>
</feature>
<evidence type="ECO:0000313" key="4">
    <source>
        <dbReference type="EMBL" id="KAK4478313.1"/>
    </source>
</evidence>
<dbReference type="PANTHER" id="PTHR35275">
    <property type="entry name" value="ZCF37"/>
    <property type="match status" value="1"/>
</dbReference>
<reference evidence="4 5" key="1">
    <citation type="journal article" date="2023" name="bioRxiv">
        <title>Genome report: Whole genome sequence and annotation of Penstemon davidsonii.</title>
        <authorList>
            <person name="Ostevik K.L."/>
            <person name="Alabady M."/>
            <person name="Zhang M."/>
            <person name="Rausher M.D."/>
        </authorList>
    </citation>
    <scope>NUCLEOTIDE SEQUENCE [LARGE SCALE GENOMIC DNA]</scope>
    <source>
        <strain evidence="4">DNT005</strain>
        <tissue evidence="4">Whole leaf</tissue>
    </source>
</reference>
<dbReference type="InterPro" id="IPR045880">
    <property type="entry name" value="ZCF37"/>
</dbReference>
<feature type="transmembrane region" description="Helical" evidence="2">
    <location>
        <begin position="635"/>
        <end position="656"/>
    </location>
</feature>
<dbReference type="InterPro" id="IPR036047">
    <property type="entry name" value="F-box-like_dom_sf"/>
</dbReference>
<dbReference type="SUPFAM" id="SSF81383">
    <property type="entry name" value="F-box domain"/>
    <property type="match status" value="1"/>
</dbReference>
<dbReference type="CDD" id="cd09917">
    <property type="entry name" value="F-box_SF"/>
    <property type="match status" value="1"/>
</dbReference>
<accession>A0ABR0CPU5</accession>
<feature type="region of interest" description="Disordered" evidence="1">
    <location>
        <begin position="582"/>
        <end position="613"/>
    </location>
</feature>
<keyword evidence="2" id="KW-0812">Transmembrane</keyword>
<name>A0ABR0CPU5_9LAMI</name>
<evidence type="ECO:0000313" key="5">
    <source>
        <dbReference type="Proteomes" id="UP001291926"/>
    </source>
</evidence>
<feature type="region of interest" description="Disordered" evidence="1">
    <location>
        <begin position="239"/>
        <end position="262"/>
    </location>
</feature>
<feature type="compositionally biased region" description="Basic and acidic residues" evidence="1">
    <location>
        <begin position="582"/>
        <end position="608"/>
    </location>
</feature>
<dbReference type="Pfam" id="PF12937">
    <property type="entry name" value="F-box-like"/>
    <property type="match status" value="1"/>
</dbReference>
<evidence type="ECO:0000256" key="2">
    <source>
        <dbReference type="SAM" id="Phobius"/>
    </source>
</evidence>
<dbReference type="Gene3D" id="1.20.1280.50">
    <property type="match status" value="1"/>
</dbReference>
<organism evidence="4 5">
    <name type="scientific">Penstemon davidsonii</name>
    <dbReference type="NCBI Taxonomy" id="160366"/>
    <lineage>
        <taxon>Eukaryota</taxon>
        <taxon>Viridiplantae</taxon>
        <taxon>Streptophyta</taxon>
        <taxon>Embryophyta</taxon>
        <taxon>Tracheophyta</taxon>
        <taxon>Spermatophyta</taxon>
        <taxon>Magnoliopsida</taxon>
        <taxon>eudicotyledons</taxon>
        <taxon>Gunneridae</taxon>
        <taxon>Pentapetalae</taxon>
        <taxon>asterids</taxon>
        <taxon>lamiids</taxon>
        <taxon>Lamiales</taxon>
        <taxon>Plantaginaceae</taxon>
        <taxon>Cheloneae</taxon>
        <taxon>Penstemon</taxon>
    </lineage>
</organism>
<dbReference type="PANTHER" id="PTHR35275:SF1">
    <property type="entry name" value="OS07G0585900 PROTEIN"/>
    <property type="match status" value="1"/>
</dbReference>
<protein>
    <recommendedName>
        <fullName evidence="3">F-box domain-containing protein</fullName>
    </recommendedName>
</protein>
<evidence type="ECO:0000256" key="1">
    <source>
        <dbReference type="SAM" id="MobiDB-lite"/>
    </source>
</evidence>
<dbReference type="PROSITE" id="PS50181">
    <property type="entry name" value="FBOX"/>
    <property type="match status" value="1"/>
</dbReference>
<evidence type="ECO:0000259" key="3">
    <source>
        <dbReference type="PROSITE" id="PS50181"/>
    </source>
</evidence>
<gene>
    <name evidence="4" type="ORF">RD792_017602</name>
</gene>
<dbReference type="InterPro" id="IPR001810">
    <property type="entry name" value="F-box_dom"/>
</dbReference>
<feature type="region of interest" description="Disordered" evidence="1">
    <location>
        <begin position="706"/>
        <end position="733"/>
    </location>
</feature>
<dbReference type="Proteomes" id="UP001291926">
    <property type="component" value="Unassembled WGS sequence"/>
</dbReference>
<feature type="region of interest" description="Disordered" evidence="1">
    <location>
        <begin position="458"/>
        <end position="483"/>
    </location>
</feature>
<keyword evidence="2" id="KW-1133">Transmembrane helix</keyword>
<comment type="caution">
    <text evidence="4">The sequence shown here is derived from an EMBL/GenBank/DDBJ whole genome shotgun (WGS) entry which is preliminary data.</text>
</comment>
<dbReference type="EMBL" id="JAYDYQ010002688">
    <property type="protein sequence ID" value="KAK4478313.1"/>
    <property type="molecule type" value="Genomic_DNA"/>
</dbReference>
<proteinExistence type="predicted"/>
<keyword evidence="5" id="KW-1185">Reference proteome</keyword>